<protein>
    <recommendedName>
        <fullName evidence="1">Transcription regulator PadR N-terminal domain-containing protein</fullName>
    </recommendedName>
</protein>
<dbReference type="Gene3D" id="1.10.10.10">
    <property type="entry name" value="Winged helix-like DNA-binding domain superfamily/Winged helix DNA-binding domain"/>
    <property type="match status" value="1"/>
</dbReference>
<evidence type="ECO:0000259" key="1">
    <source>
        <dbReference type="Pfam" id="PF03551"/>
    </source>
</evidence>
<name>A0A0V8JLC7_9BACI</name>
<evidence type="ECO:0000313" key="3">
    <source>
        <dbReference type="Proteomes" id="UP000053681"/>
    </source>
</evidence>
<feature type="domain" description="Transcription regulator PadR N-terminal" evidence="1">
    <location>
        <begin position="51"/>
        <end position="117"/>
    </location>
</feature>
<reference evidence="2 3" key="1">
    <citation type="submission" date="2015-11" db="EMBL/GenBank/DDBJ databases">
        <title>Bacillus caseinolyticus sp nov.</title>
        <authorList>
            <person name="Dastager S.G."/>
            <person name="Mawlankar R."/>
        </authorList>
    </citation>
    <scope>NUCLEOTIDE SEQUENCE [LARGE SCALE GENOMIC DNA]</scope>
    <source>
        <strain evidence="2 3">SGD-V-76</strain>
    </source>
</reference>
<dbReference type="RefSeq" id="WP_025911931.1">
    <property type="nucleotide sequence ID" value="NZ_KQ758651.1"/>
</dbReference>
<accession>A0A0V8JLC7</accession>
<dbReference type="Proteomes" id="UP000053681">
    <property type="component" value="Unassembled WGS sequence"/>
</dbReference>
<sequence>MDKRLKQLKQKVNKQAFNSLKFTSFHKRKVKEAVLRHQHSEGEILVAIMQLLVSEQNGYELCSLIRSRGIFHFENNEGALYVLLHELESRRLIDTRWSTEEIKYYYLNQQGKKALKKAEKRMQSKKLSFHEILEG</sequence>
<gene>
    <name evidence="2" type="ORF">AS180_11155</name>
</gene>
<dbReference type="InterPro" id="IPR036388">
    <property type="entry name" value="WH-like_DNA-bd_sf"/>
</dbReference>
<dbReference type="InterPro" id="IPR036390">
    <property type="entry name" value="WH_DNA-bd_sf"/>
</dbReference>
<dbReference type="AlphaFoldDB" id="A0A0V8JLC7"/>
<comment type="caution">
    <text evidence="2">The sequence shown here is derived from an EMBL/GenBank/DDBJ whole genome shotgun (WGS) entry which is preliminary data.</text>
</comment>
<dbReference type="EMBL" id="LNQP01000035">
    <property type="protein sequence ID" value="KSU87768.1"/>
    <property type="molecule type" value="Genomic_DNA"/>
</dbReference>
<dbReference type="InterPro" id="IPR005149">
    <property type="entry name" value="Tscrpt_reg_PadR_N"/>
</dbReference>
<proteinExistence type="predicted"/>
<keyword evidence="3" id="KW-1185">Reference proteome</keyword>
<organism evidence="2 3">
    <name type="scientific">Priestia veravalensis</name>
    <dbReference type="NCBI Taxonomy" id="1414648"/>
    <lineage>
        <taxon>Bacteria</taxon>
        <taxon>Bacillati</taxon>
        <taxon>Bacillota</taxon>
        <taxon>Bacilli</taxon>
        <taxon>Bacillales</taxon>
        <taxon>Bacillaceae</taxon>
        <taxon>Priestia</taxon>
    </lineage>
</organism>
<dbReference type="SUPFAM" id="SSF46785">
    <property type="entry name" value="Winged helix' DNA-binding domain"/>
    <property type="match status" value="1"/>
</dbReference>
<dbReference type="NCBIfam" id="NF006931">
    <property type="entry name" value="PRK09416.1"/>
    <property type="match status" value="1"/>
</dbReference>
<evidence type="ECO:0000313" key="2">
    <source>
        <dbReference type="EMBL" id="KSU87768.1"/>
    </source>
</evidence>
<dbReference type="Pfam" id="PF03551">
    <property type="entry name" value="PadR"/>
    <property type="match status" value="1"/>
</dbReference>